<gene>
    <name evidence="2" type="ORF">Nepgr_010221</name>
</gene>
<dbReference type="AlphaFoldDB" id="A0AAD3SCN8"/>
<proteinExistence type="predicted"/>
<evidence type="ECO:0000259" key="1">
    <source>
        <dbReference type="Pfam" id="PF14381"/>
    </source>
</evidence>
<comment type="caution">
    <text evidence="2">The sequence shown here is derived from an EMBL/GenBank/DDBJ whole genome shotgun (WGS) entry which is preliminary data.</text>
</comment>
<dbReference type="EMBL" id="BSYO01000008">
    <property type="protein sequence ID" value="GMH08381.1"/>
    <property type="molecule type" value="Genomic_DNA"/>
</dbReference>
<feature type="domain" description="EDR1/CTR1/ARMC3-like peptidase-like" evidence="1">
    <location>
        <begin position="3"/>
        <end position="176"/>
    </location>
</feature>
<organism evidence="2 3">
    <name type="scientific">Nepenthes gracilis</name>
    <name type="common">Slender pitcher plant</name>
    <dbReference type="NCBI Taxonomy" id="150966"/>
    <lineage>
        <taxon>Eukaryota</taxon>
        <taxon>Viridiplantae</taxon>
        <taxon>Streptophyta</taxon>
        <taxon>Embryophyta</taxon>
        <taxon>Tracheophyta</taxon>
        <taxon>Spermatophyta</taxon>
        <taxon>Magnoliopsida</taxon>
        <taxon>eudicotyledons</taxon>
        <taxon>Gunneridae</taxon>
        <taxon>Pentapetalae</taxon>
        <taxon>Caryophyllales</taxon>
        <taxon>Nepenthaceae</taxon>
        <taxon>Nepenthes</taxon>
    </lineage>
</organism>
<reference evidence="2" key="1">
    <citation type="submission" date="2023-05" db="EMBL/GenBank/DDBJ databases">
        <title>Nepenthes gracilis genome sequencing.</title>
        <authorList>
            <person name="Fukushima K."/>
        </authorList>
    </citation>
    <scope>NUCLEOTIDE SEQUENCE</scope>
    <source>
        <strain evidence="2">SING2019-196</strain>
    </source>
</reference>
<name>A0AAD3SCN8_NEPGR</name>
<evidence type="ECO:0000313" key="2">
    <source>
        <dbReference type="EMBL" id="GMH08381.1"/>
    </source>
</evidence>
<dbReference type="Pfam" id="PF14381">
    <property type="entry name" value="EDR1_CTR1_ARMC3_pept"/>
    <property type="match status" value="1"/>
</dbReference>
<protein>
    <recommendedName>
        <fullName evidence="1">EDR1/CTR1/ARMC3-like peptidase-like domain-containing protein</fullName>
    </recommendedName>
</protein>
<dbReference type="Proteomes" id="UP001279734">
    <property type="component" value="Unassembled WGS sequence"/>
</dbReference>
<keyword evidence="3" id="KW-1185">Reference proteome</keyword>
<accession>A0AAD3SCN8</accession>
<sequence>MDQYVWAICTDLQESGRNPSIESLTSVDAIHSSIEGVLMDHRTGSSMKEWQNRTRSVSCSYVPTEDVVDQLTELVCSHMGGIAPIGKGEFVLFWEECSDDLKDSLGSVVLPIGSLSVGLCKHRAWLFKVMDDTIDLPCRIARGCKYYHKDNAISCLVWFELGRGSLIDLIGNSGCLSEPDSLLNGPPSISIFSPLRFPLFRLVDLAIDFMSLTKQYFSDFQPLNIVFENASIGSVVNEEEVEVSVFQKRLDMNMMLPDRNN</sequence>
<evidence type="ECO:0000313" key="3">
    <source>
        <dbReference type="Proteomes" id="UP001279734"/>
    </source>
</evidence>
<dbReference type="InterPro" id="IPR055164">
    <property type="entry name" value="EDR1/CTR1/ARMC3-like_pept-like"/>
</dbReference>